<evidence type="ECO:0000313" key="2">
    <source>
        <dbReference type="Proteomes" id="UP001519064"/>
    </source>
</evidence>
<proteinExistence type="predicted"/>
<organism evidence="1 2">
    <name type="scientific">Streptomyces oryzae</name>
    <dbReference type="NCBI Taxonomy" id="1434886"/>
    <lineage>
        <taxon>Bacteria</taxon>
        <taxon>Bacillati</taxon>
        <taxon>Actinomycetota</taxon>
        <taxon>Actinomycetes</taxon>
        <taxon>Kitasatosporales</taxon>
        <taxon>Streptomycetaceae</taxon>
        <taxon>Streptomyces</taxon>
    </lineage>
</organism>
<comment type="caution">
    <text evidence="1">The sequence shown here is derived from an EMBL/GenBank/DDBJ whole genome shotgun (WGS) entry which is preliminary data.</text>
</comment>
<keyword evidence="2" id="KW-1185">Reference proteome</keyword>
<dbReference type="RefSeq" id="WP_209239539.1">
    <property type="nucleotide sequence ID" value="NZ_JADKMA010000050.1"/>
</dbReference>
<dbReference type="EMBL" id="JADKMA010000050">
    <property type="protein sequence ID" value="MBO8192447.1"/>
    <property type="molecule type" value="Genomic_DNA"/>
</dbReference>
<evidence type="ECO:0000313" key="1">
    <source>
        <dbReference type="EMBL" id="MBO8192447.1"/>
    </source>
</evidence>
<protein>
    <submittedName>
        <fullName evidence="1">Uncharacterized protein</fullName>
    </submittedName>
</protein>
<name>A0ABS3XAM9_9ACTN</name>
<gene>
    <name evidence="1" type="ORF">ITI46_12330</name>
</gene>
<dbReference type="Proteomes" id="UP001519064">
    <property type="component" value="Unassembled WGS sequence"/>
</dbReference>
<sequence>MSLGTVCARAAEVVERTVVEEVYVHPVEPVKVVSVRPDRRWQRRPR</sequence>
<reference evidence="1 2" key="1">
    <citation type="submission" date="2020-11" db="EMBL/GenBank/DDBJ databases">
        <title>Streptomyces spirodelae sp. nov., isolated from duckweed.</title>
        <authorList>
            <person name="Saimee Y."/>
            <person name="Duangmal K."/>
        </authorList>
    </citation>
    <scope>NUCLEOTIDE SEQUENCE [LARGE SCALE GENOMIC DNA]</scope>
    <source>
        <strain evidence="1 2">S16-07</strain>
    </source>
</reference>
<accession>A0ABS3XAM9</accession>